<sequence length="80" mass="8946">MTRLKLSDISDEKPVRLSIEIPARLHRRLVDYGIVLNGGVTKDAPQPAALVAPMLERFIASDREFSKARRKVRSAENSST</sequence>
<dbReference type="EMBL" id="JAVAIL010000006">
    <property type="protein sequence ID" value="MDP4540826.1"/>
    <property type="molecule type" value="Genomic_DNA"/>
</dbReference>
<dbReference type="Pfam" id="PF10038">
    <property type="entry name" value="DUF2274"/>
    <property type="match status" value="1"/>
</dbReference>
<dbReference type="Proteomes" id="UP001235664">
    <property type="component" value="Unassembled WGS sequence"/>
</dbReference>
<dbReference type="InterPro" id="IPR018733">
    <property type="entry name" value="DUF2274"/>
</dbReference>
<organism evidence="1 2">
    <name type="scientific">Qipengyuania benthica</name>
    <dbReference type="NCBI Taxonomy" id="3067651"/>
    <lineage>
        <taxon>Bacteria</taxon>
        <taxon>Pseudomonadati</taxon>
        <taxon>Pseudomonadota</taxon>
        <taxon>Alphaproteobacteria</taxon>
        <taxon>Sphingomonadales</taxon>
        <taxon>Erythrobacteraceae</taxon>
        <taxon>Qipengyuania</taxon>
    </lineage>
</organism>
<evidence type="ECO:0000313" key="2">
    <source>
        <dbReference type="Proteomes" id="UP001235664"/>
    </source>
</evidence>
<dbReference type="RefSeq" id="WP_305930825.1">
    <property type="nucleotide sequence ID" value="NZ_JAVAIL010000006.1"/>
</dbReference>
<name>A0ABT9HBX7_9SPHN</name>
<accession>A0ABT9HBX7</accession>
<keyword evidence="2" id="KW-1185">Reference proteome</keyword>
<protein>
    <submittedName>
        <fullName evidence="1">DUF2274 domain-containing protein</fullName>
    </submittedName>
</protein>
<evidence type="ECO:0000313" key="1">
    <source>
        <dbReference type="EMBL" id="MDP4540826.1"/>
    </source>
</evidence>
<gene>
    <name evidence="1" type="ORF">Q9K01_14460</name>
</gene>
<comment type="caution">
    <text evidence="1">The sequence shown here is derived from an EMBL/GenBank/DDBJ whole genome shotgun (WGS) entry which is preliminary data.</text>
</comment>
<reference evidence="1 2" key="1">
    <citation type="submission" date="2023-08" db="EMBL/GenBank/DDBJ databases">
        <title>genomic of DY56.</title>
        <authorList>
            <person name="Wang Y."/>
        </authorList>
    </citation>
    <scope>NUCLEOTIDE SEQUENCE [LARGE SCALE GENOMIC DNA]</scope>
    <source>
        <strain evidence="1 2">DY56-A-20</strain>
    </source>
</reference>
<proteinExistence type="predicted"/>